<dbReference type="RefSeq" id="WP_135481044.1">
    <property type="nucleotide sequence ID" value="NZ_SRMF01000001.1"/>
</dbReference>
<keyword evidence="3" id="KW-1185">Reference proteome</keyword>
<dbReference type="Pfam" id="PF11249">
    <property type="entry name" value="DUF3047"/>
    <property type="match status" value="1"/>
</dbReference>
<evidence type="ECO:0000313" key="3">
    <source>
        <dbReference type="Proteomes" id="UP000297475"/>
    </source>
</evidence>
<protein>
    <submittedName>
        <fullName evidence="2">DUF3047 domain-containing protein</fullName>
    </submittedName>
</protein>
<organism evidence="2 3">
    <name type="scientific">Natronospirillum operosum</name>
    <dbReference type="NCBI Taxonomy" id="2759953"/>
    <lineage>
        <taxon>Bacteria</taxon>
        <taxon>Pseudomonadati</taxon>
        <taxon>Pseudomonadota</taxon>
        <taxon>Gammaproteobacteria</taxon>
        <taxon>Oceanospirillales</taxon>
        <taxon>Natronospirillaceae</taxon>
        <taxon>Natronospirillum</taxon>
    </lineage>
</organism>
<name>A0A4Z0WB66_9GAMM</name>
<gene>
    <name evidence="2" type="ORF">E4656_02975</name>
</gene>
<dbReference type="OrthoDB" id="9775969at2"/>
<dbReference type="Proteomes" id="UP000297475">
    <property type="component" value="Unassembled WGS sequence"/>
</dbReference>
<dbReference type="AlphaFoldDB" id="A0A4Z0WB66"/>
<evidence type="ECO:0000313" key="2">
    <source>
        <dbReference type="EMBL" id="TGG95402.1"/>
    </source>
</evidence>
<sequence>MTHQHSPRFSPQAWSLAVLLGAGALASAAPAETRVFTPQDIIEWERHSFNGETQYELVEVDGRSAVHAICTEGTASGLFLQDDIDLTATPVVEWEWRVDETFSSIDETTRAGDDYPARLYAVDEHRIRIWSTRALNYVWASEMPAGEDWPNAYQRRAHMIAMQSGPPEERGTWVTERRNLREDFRHFHDRELERLNAFAIMTDCDDVGEPIEAWYGEIRLLAE</sequence>
<evidence type="ECO:0000256" key="1">
    <source>
        <dbReference type="SAM" id="SignalP"/>
    </source>
</evidence>
<accession>A0A4Z0WB66</accession>
<proteinExistence type="predicted"/>
<feature type="chain" id="PRO_5021384497" evidence="1">
    <location>
        <begin position="32"/>
        <end position="223"/>
    </location>
</feature>
<reference evidence="2 3" key="1">
    <citation type="submission" date="2019-04" db="EMBL/GenBank/DDBJ databases">
        <title>Natronospirillum operosus gen. nov., sp. nov., a haloalkaliphilic satellite isolated from decaying biomass of laboratory culture of cyanobacterium Geitlerinema sp. and proposal of Natronospirillaceae fam. nov. and Saccharospirillaceae fam. nov.</title>
        <authorList>
            <person name="Kevbrin V."/>
            <person name="Boltyanskaya Y."/>
            <person name="Koziaeva V."/>
            <person name="Grouzdev D.S."/>
            <person name="Park M."/>
            <person name="Cho J."/>
        </authorList>
    </citation>
    <scope>NUCLEOTIDE SEQUENCE [LARGE SCALE GENOMIC DNA]</scope>
    <source>
        <strain evidence="2 3">G-116</strain>
    </source>
</reference>
<keyword evidence="1" id="KW-0732">Signal</keyword>
<feature type="signal peptide" evidence="1">
    <location>
        <begin position="1"/>
        <end position="31"/>
    </location>
</feature>
<dbReference type="InterPro" id="IPR021409">
    <property type="entry name" value="DUF3047"/>
</dbReference>
<dbReference type="EMBL" id="SRMF01000001">
    <property type="protein sequence ID" value="TGG95402.1"/>
    <property type="molecule type" value="Genomic_DNA"/>
</dbReference>
<comment type="caution">
    <text evidence="2">The sequence shown here is derived from an EMBL/GenBank/DDBJ whole genome shotgun (WGS) entry which is preliminary data.</text>
</comment>